<evidence type="ECO:0000313" key="2">
    <source>
        <dbReference type="EMBL" id="GKV37154.1"/>
    </source>
</evidence>
<dbReference type="InterPro" id="IPR052453">
    <property type="entry name" value="CONSTANS-like_ZF"/>
</dbReference>
<dbReference type="PANTHER" id="PTHR31874:SF25">
    <property type="entry name" value="CCT MOTIF FAMILY PROTEIN"/>
    <property type="match status" value="1"/>
</dbReference>
<dbReference type="PANTHER" id="PTHR31874">
    <property type="entry name" value="CCT MOTIF FAMILY PROTEIN, EXPRESSED"/>
    <property type="match status" value="1"/>
</dbReference>
<feature type="compositionally biased region" description="Basic residues" evidence="1">
    <location>
        <begin position="36"/>
        <end position="46"/>
    </location>
</feature>
<gene>
    <name evidence="2" type="ORF">SLEP1_g45215</name>
</gene>
<feature type="compositionally biased region" description="Pro residues" evidence="1">
    <location>
        <begin position="1"/>
        <end position="10"/>
    </location>
</feature>
<dbReference type="EMBL" id="BPVZ01000121">
    <property type="protein sequence ID" value="GKV37154.1"/>
    <property type="molecule type" value="Genomic_DNA"/>
</dbReference>
<evidence type="ECO:0000313" key="3">
    <source>
        <dbReference type="Proteomes" id="UP001054252"/>
    </source>
</evidence>
<feature type="region of interest" description="Disordered" evidence="1">
    <location>
        <begin position="1"/>
        <end position="46"/>
    </location>
</feature>
<dbReference type="AlphaFoldDB" id="A0AAV5LJ46"/>
<reference evidence="2 3" key="1">
    <citation type="journal article" date="2021" name="Commun. Biol.">
        <title>The genome of Shorea leprosula (Dipterocarpaceae) highlights the ecological relevance of drought in aseasonal tropical rainforests.</title>
        <authorList>
            <person name="Ng K.K.S."/>
            <person name="Kobayashi M.J."/>
            <person name="Fawcett J.A."/>
            <person name="Hatakeyama M."/>
            <person name="Paape T."/>
            <person name="Ng C.H."/>
            <person name="Ang C.C."/>
            <person name="Tnah L.H."/>
            <person name="Lee C.T."/>
            <person name="Nishiyama T."/>
            <person name="Sese J."/>
            <person name="O'Brien M.J."/>
            <person name="Copetti D."/>
            <person name="Mohd Noor M.I."/>
            <person name="Ong R.C."/>
            <person name="Putra M."/>
            <person name="Sireger I.Z."/>
            <person name="Indrioko S."/>
            <person name="Kosugi Y."/>
            <person name="Izuno A."/>
            <person name="Isagi Y."/>
            <person name="Lee S.L."/>
            <person name="Shimizu K.K."/>
        </authorList>
    </citation>
    <scope>NUCLEOTIDE SEQUENCE [LARGE SCALE GENOMIC DNA]</scope>
    <source>
        <strain evidence="2">214</strain>
    </source>
</reference>
<feature type="compositionally biased region" description="Basic residues" evidence="1">
    <location>
        <begin position="15"/>
        <end position="27"/>
    </location>
</feature>
<evidence type="ECO:0000256" key="1">
    <source>
        <dbReference type="SAM" id="MobiDB-lite"/>
    </source>
</evidence>
<dbReference type="Proteomes" id="UP001054252">
    <property type="component" value="Unassembled WGS sequence"/>
</dbReference>
<comment type="caution">
    <text evidence="2">The sequence shown here is derived from an EMBL/GenBank/DDBJ whole genome shotgun (WGS) entry which is preliminary data.</text>
</comment>
<proteinExistence type="predicted"/>
<dbReference type="GO" id="GO:0006355">
    <property type="term" value="P:regulation of DNA-templated transcription"/>
    <property type="evidence" value="ECO:0007669"/>
    <property type="project" value="TreeGrafter"/>
</dbReference>
<dbReference type="GO" id="GO:0005634">
    <property type="term" value="C:nucleus"/>
    <property type="evidence" value="ECO:0007669"/>
    <property type="project" value="TreeGrafter"/>
</dbReference>
<keyword evidence="3" id="KW-1185">Reference proteome</keyword>
<name>A0AAV5LJ46_9ROSI</name>
<sequence length="247" mass="27644">MCNKTSPPPHDVQTKTKRSKKQRRRQKQSSTVSLRPSRRIRTRTRKPKFLSLLDIESSQENVETMGGDGQRQLDLFPLHPENIVEDRENQYDHVSLLLNGTDNANATLNGLLDVATTSEDAGSLTFGYSQSEKQGDASCLVRTAMKAKDRDASEEKWVCYSEVVETKESVEEESICGGGGDDDDEDDRAWCSRGKMKKLLALKLDYQEIMDAWSDKGPLYVEGEGPATVPDLHDGTQVRSEPLICFS</sequence>
<accession>A0AAV5LJ46</accession>
<protein>
    <submittedName>
        <fullName evidence="2">Uncharacterized protein</fullName>
    </submittedName>
</protein>
<organism evidence="2 3">
    <name type="scientific">Rubroshorea leprosula</name>
    <dbReference type="NCBI Taxonomy" id="152421"/>
    <lineage>
        <taxon>Eukaryota</taxon>
        <taxon>Viridiplantae</taxon>
        <taxon>Streptophyta</taxon>
        <taxon>Embryophyta</taxon>
        <taxon>Tracheophyta</taxon>
        <taxon>Spermatophyta</taxon>
        <taxon>Magnoliopsida</taxon>
        <taxon>eudicotyledons</taxon>
        <taxon>Gunneridae</taxon>
        <taxon>Pentapetalae</taxon>
        <taxon>rosids</taxon>
        <taxon>malvids</taxon>
        <taxon>Malvales</taxon>
        <taxon>Dipterocarpaceae</taxon>
        <taxon>Rubroshorea</taxon>
    </lineage>
</organism>